<protein>
    <recommendedName>
        <fullName evidence="2 7">Argininosuccinate lyase</fullName>
        <shortName evidence="7">ASAL</shortName>
        <ecNumber evidence="2 7">4.3.2.1</ecNumber>
    </recommendedName>
    <alternativeName>
        <fullName evidence="7">Arginosuccinase</fullName>
    </alternativeName>
</protein>
<dbReference type="Pfam" id="PF14698">
    <property type="entry name" value="ASL_C2"/>
    <property type="match status" value="1"/>
</dbReference>
<evidence type="ECO:0000256" key="1">
    <source>
        <dbReference type="ARBA" id="ARBA00004941"/>
    </source>
</evidence>
<dbReference type="PANTHER" id="PTHR43814:SF1">
    <property type="entry name" value="ARGININOSUCCINATE LYASE"/>
    <property type="match status" value="1"/>
</dbReference>
<comment type="subcellular location">
    <subcellularLocation>
        <location evidence="7">Cytoplasm</location>
    </subcellularLocation>
</comment>
<dbReference type="Proteomes" id="UP000019249">
    <property type="component" value="Unassembled WGS sequence"/>
</dbReference>
<sequence length="456" mass="51074">MKKLWGGRFEMESEAWVDEFGASISFDQNLAEEDLLGSIAHVKMLGKTGIISEADMNDILGGLGQLMMELKDGKLEFKTELEDIHLNLEKLLHDRIGPVAGKLHTARSRNDQVATDMHLYLKKTVNEVLLGINQFRHVLAEKAEEHVETIMPGYTHLQHAQPISFAHHLLAYYEMLSRDVERFSESLSRIDSSPLGSAALSGTTFPVDRFYSAELLGFSKVYENSLDAVSDRDFILEFLSNASILMMHLSRLAEEMILWTSHEFHFIELSDAFSTGSSIMPQKKNPDMAELIRGKTGRVYGHLFSLLTILKGLPLAYNKDLQEDKEGMFDTAETILKSLSIFSGMIETMTVHKSVMEEATQKDFSNATELADYLAGKGIPFREAHEIVGKLVLDCTKKGCYLQDIPLAEYQAVSQLIEADIYDALSSKQAVLKRNSYGGTGFEQIKQALGRIKASF</sequence>
<dbReference type="EC" id="4.3.2.1" evidence="2 7"/>
<comment type="similarity">
    <text evidence="7">Belongs to the lyase 1 family. Argininosuccinate lyase subfamily.</text>
</comment>
<feature type="domain" description="Argininosuccinate lyase C-terminal" evidence="9">
    <location>
        <begin position="364"/>
        <end position="431"/>
    </location>
</feature>
<dbReference type="InterPro" id="IPR029419">
    <property type="entry name" value="Arg_succ_lyase_C"/>
</dbReference>
<evidence type="ECO:0000259" key="9">
    <source>
        <dbReference type="Pfam" id="PF14698"/>
    </source>
</evidence>
<feature type="domain" description="Fumarate lyase N-terminal" evidence="8">
    <location>
        <begin position="7"/>
        <end position="301"/>
    </location>
</feature>
<evidence type="ECO:0000256" key="2">
    <source>
        <dbReference type="ARBA" id="ARBA00012338"/>
    </source>
</evidence>
<dbReference type="EMBL" id="AODF01000028">
    <property type="protein sequence ID" value="EUJ28534.1"/>
    <property type="molecule type" value="Genomic_DNA"/>
</dbReference>
<dbReference type="PANTHER" id="PTHR43814">
    <property type="entry name" value="ARGININOSUCCINATE LYASE"/>
    <property type="match status" value="1"/>
</dbReference>
<dbReference type="Gene3D" id="1.20.200.10">
    <property type="entry name" value="Fumarase/aspartase (Central domain)"/>
    <property type="match status" value="1"/>
</dbReference>
<evidence type="ECO:0000256" key="6">
    <source>
        <dbReference type="ARBA" id="ARBA00023239"/>
    </source>
</evidence>
<comment type="catalytic activity">
    <reaction evidence="7">
        <text>2-(N(omega)-L-arginino)succinate = fumarate + L-arginine</text>
        <dbReference type="Rhea" id="RHEA:24020"/>
        <dbReference type="ChEBI" id="CHEBI:29806"/>
        <dbReference type="ChEBI" id="CHEBI:32682"/>
        <dbReference type="ChEBI" id="CHEBI:57472"/>
        <dbReference type="EC" id="4.3.2.1"/>
    </reaction>
</comment>
<dbReference type="GO" id="GO:0004056">
    <property type="term" value="F:argininosuccinate lyase activity"/>
    <property type="evidence" value="ECO:0007669"/>
    <property type="project" value="UniProtKB-EC"/>
</dbReference>
<keyword evidence="4 7" id="KW-0055">Arginine biosynthesis</keyword>
<comment type="pathway">
    <text evidence="1 7">Amino-acid biosynthesis; L-arginine biosynthesis; L-arginine from L-ornithine and carbamoyl phosphate: step 3/3.</text>
</comment>
<dbReference type="RefSeq" id="WP_036097999.1">
    <property type="nucleotide sequence ID" value="NZ_AODF01000028.1"/>
</dbReference>
<dbReference type="PRINTS" id="PR00149">
    <property type="entry name" value="FUMRATELYASE"/>
</dbReference>
<dbReference type="InterPro" id="IPR020557">
    <property type="entry name" value="Fumarate_lyase_CS"/>
</dbReference>
<reference evidence="10 11" key="1">
    <citation type="journal article" date="2014" name="Int. J. Syst. Evol. Microbiol.">
        <title>Listeria floridensis sp. nov., Listeria aquatica sp. nov., Listeria cornellensis sp. nov., Listeria riparia sp. nov. and Listeria grandensis sp. nov., from agricultural and natural environments.</title>
        <authorList>
            <person name="den Bakker H.C."/>
            <person name="Warchocki S."/>
            <person name="Wright E.M."/>
            <person name="Allred A.F."/>
            <person name="Ahlstrom C."/>
            <person name="Manuel C.S."/>
            <person name="Stasiewicz M.J."/>
            <person name="Burrell A."/>
            <person name="Roof S."/>
            <person name="Strawn L."/>
            <person name="Fortes E.D."/>
            <person name="Nightingale K.K."/>
            <person name="Kephart D."/>
            <person name="Wiedmann M."/>
        </authorList>
    </citation>
    <scope>NUCLEOTIDE SEQUENCE [LARGE SCALE GENOMIC DNA]</scope>
    <source>
        <strain evidence="10 11">FSL S10-1187</strain>
    </source>
</reference>
<gene>
    <name evidence="7" type="primary">argH</name>
    <name evidence="10" type="ORF">MFLO_12371</name>
</gene>
<dbReference type="InterPro" id="IPR009049">
    <property type="entry name" value="Argininosuccinate_lyase"/>
</dbReference>
<evidence type="ECO:0000313" key="10">
    <source>
        <dbReference type="EMBL" id="EUJ28534.1"/>
    </source>
</evidence>
<accession>A0ABN0RDA4</accession>
<dbReference type="InterPro" id="IPR022761">
    <property type="entry name" value="Fumarate_lyase_N"/>
</dbReference>
<proteinExistence type="inferred from homology"/>
<keyword evidence="3 7" id="KW-0963">Cytoplasm</keyword>
<evidence type="ECO:0000256" key="3">
    <source>
        <dbReference type="ARBA" id="ARBA00022490"/>
    </source>
</evidence>
<keyword evidence="5 7" id="KW-0028">Amino-acid biosynthesis</keyword>
<dbReference type="CDD" id="cd01359">
    <property type="entry name" value="Argininosuccinate_lyase"/>
    <property type="match status" value="1"/>
</dbReference>
<evidence type="ECO:0000256" key="5">
    <source>
        <dbReference type="ARBA" id="ARBA00022605"/>
    </source>
</evidence>
<dbReference type="NCBIfam" id="TIGR00838">
    <property type="entry name" value="argH"/>
    <property type="match status" value="1"/>
</dbReference>
<comment type="caution">
    <text evidence="10">The sequence shown here is derived from an EMBL/GenBank/DDBJ whole genome shotgun (WGS) entry which is preliminary data.</text>
</comment>
<dbReference type="Pfam" id="PF00206">
    <property type="entry name" value="Lyase_1"/>
    <property type="match status" value="1"/>
</dbReference>
<keyword evidence="11" id="KW-1185">Reference proteome</keyword>
<evidence type="ECO:0000313" key="11">
    <source>
        <dbReference type="Proteomes" id="UP000019249"/>
    </source>
</evidence>
<evidence type="ECO:0000259" key="8">
    <source>
        <dbReference type="Pfam" id="PF00206"/>
    </source>
</evidence>
<dbReference type="Gene3D" id="1.10.275.10">
    <property type="entry name" value="Fumarase/aspartase (N-terminal domain)"/>
    <property type="match status" value="1"/>
</dbReference>
<dbReference type="HAMAP" id="MF_00006">
    <property type="entry name" value="Arg_succ_lyase"/>
    <property type="match status" value="1"/>
</dbReference>
<dbReference type="InterPro" id="IPR008948">
    <property type="entry name" value="L-Aspartase-like"/>
</dbReference>
<keyword evidence="6 7" id="KW-0456">Lyase</keyword>
<dbReference type="InterPro" id="IPR000362">
    <property type="entry name" value="Fumarate_lyase_fam"/>
</dbReference>
<evidence type="ECO:0000256" key="4">
    <source>
        <dbReference type="ARBA" id="ARBA00022571"/>
    </source>
</evidence>
<dbReference type="Gene3D" id="1.10.40.30">
    <property type="entry name" value="Fumarase/aspartase (C-terminal domain)"/>
    <property type="match status" value="1"/>
</dbReference>
<dbReference type="PRINTS" id="PR00145">
    <property type="entry name" value="ARGSUCLYASE"/>
</dbReference>
<evidence type="ECO:0000256" key="7">
    <source>
        <dbReference type="HAMAP-Rule" id="MF_00006"/>
    </source>
</evidence>
<dbReference type="InterPro" id="IPR024083">
    <property type="entry name" value="Fumarase/histidase_N"/>
</dbReference>
<dbReference type="PROSITE" id="PS00163">
    <property type="entry name" value="FUMARATE_LYASES"/>
    <property type="match status" value="1"/>
</dbReference>
<name>A0ABN0RDA4_9LIST</name>
<organism evidence="10 11">
    <name type="scientific">Listeria floridensis FSL S10-1187</name>
    <dbReference type="NCBI Taxonomy" id="1265817"/>
    <lineage>
        <taxon>Bacteria</taxon>
        <taxon>Bacillati</taxon>
        <taxon>Bacillota</taxon>
        <taxon>Bacilli</taxon>
        <taxon>Bacillales</taxon>
        <taxon>Listeriaceae</taxon>
        <taxon>Listeria</taxon>
    </lineage>
</organism>
<dbReference type="SUPFAM" id="SSF48557">
    <property type="entry name" value="L-aspartase-like"/>
    <property type="match status" value="1"/>
</dbReference>